<accession>A0A511N7P3</accession>
<dbReference type="GO" id="GO:0015697">
    <property type="term" value="P:quaternary ammonium group transport"/>
    <property type="evidence" value="ECO:0007669"/>
    <property type="project" value="UniProtKB-ARBA"/>
</dbReference>
<evidence type="ECO:0000256" key="7">
    <source>
        <dbReference type="ARBA" id="ARBA00022967"/>
    </source>
</evidence>
<sequence length="352" mass="38520">MATLSIKNLSKKLGQNQILKDLSIDVQEGEIIALLGPSGSGKTTLLRCLSGLETPDTGSITLGGKDIFNSQTDTIVPPEKRNIGLVFQSYALWPHKTVAQNVAFGLELRKTPRDQARAKVEQTLNRIGLEGLSERFPGQLSGGQQQRVSLARAFVTDPVLLLLDEPLSNLDAKLREYARVWLREALKAAKMTAVFVTHDQAEAMAIADRIAVLHGGQLAQIATPQELYENPNSLFIADFMGSPNILSGQILQVEQQEATVQVGSSVVKARVNANVRKGEKCKVVLRPERLTLGERTGNSLQGDKEHSLYLGSHYEHWFQVGDERLRVHTPSPVGFGQVSINFTPQSALVFPA</sequence>
<dbReference type="Pfam" id="PF00005">
    <property type="entry name" value="ABC_tran"/>
    <property type="match status" value="1"/>
</dbReference>
<dbReference type="Proteomes" id="UP000321306">
    <property type="component" value="Unassembled WGS sequence"/>
</dbReference>
<keyword evidence="9" id="KW-0406">Ion transport</keyword>
<dbReference type="InterPro" id="IPR015853">
    <property type="entry name" value="ABC_transpr_FbpC"/>
</dbReference>
<dbReference type="OrthoDB" id="9790614at2"/>
<dbReference type="CDD" id="cd03259">
    <property type="entry name" value="ABC_Carb_Solutes_like"/>
    <property type="match status" value="1"/>
</dbReference>
<keyword evidence="3" id="KW-0410">Iron transport</keyword>
<proteinExistence type="predicted"/>
<dbReference type="Pfam" id="PF08402">
    <property type="entry name" value="TOBE_2"/>
    <property type="match status" value="1"/>
</dbReference>
<protein>
    <submittedName>
        <fullName evidence="12">Lipase</fullName>
    </submittedName>
</protein>
<dbReference type="GO" id="GO:0015408">
    <property type="term" value="F:ABC-type ferric iron transporter activity"/>
    <property type="evidence" value="ECO:0007669"/>
    <property type="project" value="InterPro"/>
</dbReference>
<keyword evidence="13" id="KW-1185">Reference proteome</keyword>
<dbReference type="PROSITE" id="PS00211">
    <property type="entry name" value="ABC_TRANSPORTER_1"/>
    <property type="match status" value="1"/>
</dbReference>
<dbReference type="RefSeq" id="WP_146887586.1">
    <property type="nucleotide sequence ID" value="NZ_BJXB01000021.1"/>
</dbReference>
<dbReference type="SUPFAM" id="SSF50331">
    <property type="entry name" value="MOP-like"/>
    <property type="match status" value="1"/>
</dbReference>
<dbReference type="Gene3D" id="2.40.50.100">
    <property type="match status" value="1"/>
</dbReference>
<dbReference type="InterPro" id="IPR003439">
    <property type="entry name" value="ABC_transporter-like_ATP-bd"/>
</dbReference>
<dbReference type="PROSITE" id="PS50893">
    <property type="entry name" value="ABC_TRANSPORTER_2"/>
    <property type="match status" value="1"/>
</dbReference>
<comment type="caution">
    <text evidence="12">The sequence shown here is derived from an EMBL/GenBank/DDBJ whole genome shotgun (WGS) entry which is preliminary data.</text>
</comment>
<evidence type="ECO:0000256" key="10">
    <source>
        <dbReference type="ARBA" id="ARBA00023136"/>
    </source>
</evidence>
<keyword evidence="8" id="KW-0408">Iron</keyword>
<dbReference type="InterPro" id="IPR003593">
    <property type="entry name" value="AAA+_ATPase"/>
</dbReference>
<evidence type="ECO:0000259" key="11">
    <source>
        <dbReference type="PROSITE" id="PS50893"/>
    </source>
</evidence>
<dbReference type="SUPFAM" id="SSF52540">
    <property type="entry name" value="P-loop containing nucleoside triphosphate hydrolases"/>
    <property type="match status" value="1"/>
</dbReference>
<keyword evidence="4" id="KW-0997">Cell inner membrane</keyword>
<dbReference type="AlphaFoldDB" id="A0A511N7P3"/>
<evidence type="ECO:0000256" key="6">
    <source>
        <dbReference type="ARBA" id="ARBA00022840"/>
    </source>
</evidence>
<keyword evidence="2" id="KW-1003">Cell membrane</keyword>
<dbReference type="GO" id="GO:0043190">
    <property type="term" value="C:ATP-binding cassette (ABC) transporter complex"/>
    <property type="evidence" value="ECO:0007669"/>
    <property type="project" value="InterPro"/>
</dbReference>
<organism evidence="12 13">
    <name type="scientific">Deinococcus cellulosilyticus (strain DSM 18568 / NBRC 106333 / KACC 11606 / 5516J-15)</name>
    <dbReference type="NCBI Taxonomy" id="1223518"/>
    <lineage>
        <taxon>Bacteria</taxon>
        <taxon>Thermotogati</taxon>
        <taxon>Deinococcota</taxon>
        <taxon>Deinococci</taxon>
        <taxon>Deinococcales</taxon>
        <taxon>Deinococcaceae</taxon>
        <taxon>Deinococcus</taxon>
    </lineage>
</organism>
<keyword evidence="5" id="KW-0547">Nucleotide-binding</keyword>
<evidence type="ECO:0000256" key="8">
    <source>
        <dbReference type="ARBA" id="ARBA00023004"/>
    </source>
</evidence>
<evidence type="ECO:0000256" key="2">
    <source>
        <dbReference type="ARBA" id="ARBA00022475"/>
    </source>
</evidence>
<dbReference type="InterPro" id="IPR017871">
    <property type="entry name" value="ABC_transporter-like_CS"/>
</dbReference>
<evidence type="ECO:0000256" key="9">
    <source>
        <dbReference type="ARBA" id="ARBA00023065"/>
    </source>
</evidence>
<dbReference type="PANTHER" id="PTHR42781">
    <property type="entry name" value="SPERMIDINE/PUTRESCINE IMPORT ATP-BINDING PROTEIN POTA"/>
    <property type="match status" value="1"/>
</dbReference>
<dbReference type="GO" id="GO:0016887">
    <property type="term" value="F:ATP hydrolysis activity"/>
    <property type="evidence" value="ECO:0007669"/>
    <property type="project" value="InterPro"/>
</dbReference>
<dbReference type="InterPro" id="IPR008995">
    <property type="entry name" value="Mo/tungstate-bd_C_term_dom"/>
</dbReference>
<dbReference type="Gene3D" id="3.40.50.300">
    <property type="entry name" value="P-loop containing nucleotide triphosphate hydrolases"/>
    <property type="match status" value="1"/>
</dbReference>
<evidence type="ECO:0000256" key="4">
    <source>
        <dbReference type="ARBA" id="ARBA00022519"/>
    </source>
</evidence>
<evidence type="ECO:0000256" key="5">
    <source>
        <dbReference type="ARBA" id="ARBA00022741"/>
    </source>
</evidence>
<dbReference type="PANTHER" id="PTHR42781:SF1">
    <property type="entry name" value="THIAMINE IMPORT ATP-BINDING PROTEIN THIQ"/>
    <property type="match status" value="1"/>
</dbReference>
<evidence type="ECO:0000256" key="1">
    <source>
        <dbReference type="ARBA" id="ARBA00022448"/>
    </source>
</evidence>
<keyword evidence="6" id="KW-0067">ATP-binding</keyword>
<dbReference type="InterPro" id="IPR013611">
    <property type="entry name" value="Transp-assoc_OB_typ2"/>
</dbReference>
<name>A0A511N7P3_DEIC1</name>
<gene>
    <name evidence="12" type="ORF">DC3_41210</name>
</gene>
<keyword evidence="10" id="KW-0472">Membrane</keyword>
<dbReference type="InterPro" id="IPR050093">
    <property type="entry name" value="ABC_SmlMolc_Importer"/>
</dbReference>
<feature type="domain" description="ABC transporter" evidence="11">
    <location>
        <begin position="4"/>
        <end position="240"/>
    </location>
</feature>
<dbReference type="FunFam" id="3.40.50.300:FF:000425">
    <property type="entry name" value="Probable ABC transporter, ATP-binding subunit"/>
    <property type="match status" value="1"/>
</dbReference>
<evidence type="ECO:0000313" key="12">
    <source>
        <dbReference type="EMBL" id="GEM48486.1"/>
    </source>
</evidence>
<dbReference type="SMART" id="SM00382">
    <property type="entry name" value="AAA"/>
    <property type="match status" value="1"/>
</dbReference>
<evidence type="ECO:0000256" key="3">
    <source>
        <dbReference type="ARBA" id="ARBA00022496"/>
    </source>
</evidence>
<evidence type="ECO:0000313" key="13">
    <source>
        <dbReference type="Proteomes" id="UP000321306"/>
    </source>
</evidence>
<keyword evidence="1" id="KW-0813">Transport</keyword>
<dbReference type="InterPro" id="IPR027417">
    <property type="entry name" value="P-loop_NTPase"/>
</dbReference>
<reference evidence="12 13" key="1">
    <citation type="submission" date="2019-07" db="EMBL/GenBank/DDBJ databases">
        <title>Whole genome shotgun sequence of Deinococcus cellulosilyticus NBRC 106333.</title>
        <authorList>
            <person name="Hosoyama A."/>
            <person name="Uohara A."/>
            <person name="Ohji S."/>
            <person name="Ichikawa N."/>
        </authorList>
    </citation>
    <scope>NUCLEOTIDE SEQUENCE [LARGE SCALE GENOMIC DNA]</scope>
    <source>
        <strain evidence="12 13">NBRC 106333</strain>
    </source>
</reference>
<dbReference type="GO" id="GO:0005524">
    <property type="term" value="F:ATP binding"/>
    <property type="evidence" value="ECO:0007669"/>
    <property type="project" value="UniProtKB-KW"/>
</dbReference>
<dbReference type="EMBL" id="BJXB01000021">
    <property type="protein sequence ID" value="GEM48486.1"/>
    <property type="molecule type" value="Genomic_DNA"/>
</dbReference>
<keyword evidence="7" id="KW-1278">Translocase</keyword>